<dbReference type="GO" id="GO:0051286">
    <property type="term" value="C:cell tip"/>
    <property type="evidence" value="ECO:0007669"/>
    <property type="project" value="EnsemblFungi"/>
</dbReference>
<dbReference type="GeneID" id="33569201"/>
<dbReference type="InterPro" id="IPR051025">
    <property type="entry name" value="RhoGAP"/>
</dbReference>
<reference evidence="3 4" key="1">
    <citation type="submission" date="2016-07" db="EMBL/GenBank/DDBJ databases">
        <title>Pervasive Adenine N6-methylation of Active Genes in Fungi.</title>
        <authorList>
            <consortium name="DOE Joint Genome Institute"/>
            <person name="Mondo S.J."/>
            <person name="Dannebaum R.O."/>
            <person name="Kuo R.C."/>
            <person name="Labutti K."/>
            <person name="Haridas S."/>
            <person name="Kuo A."/>
            <person name="Salamov A."/>
            <person name="Ahrendt S.R."/>
            <person name="Lipzen A."/>
            <person name="Sullivan W."/>
            <person name="Andreopoulos W.B."/>
            <person name="Clum A."/>
            <person name="Lindquist E."/>
            <person name="Daum C."/>
            <person name="Ramamoorthy G.K."/>
            <person name="Gryganskyi A."/>
            <person name="Culley D."/>
            <person name="Magnuson J.K."/>
            <person name="James T.Y."/>
            <person name="O'Malley M.A."/>
            <person name="Stajich J.E."/>
            <person name="Spatafora J.W."/>
            <person name="Visel A."/>
            <person name="Grigoriev I.V."/>
        </authorList>
    </citation>
    <scope>NUCLEOTIDE SEQUENCE [LARGE SCALE GENOMIC DNA]</scope>
    <source>
        <strain evidence="3 4">NRRL 3116</strain>
    </source>
</reference>
<dbReference type="PANTHER" id="PTHR15228:SF25">
    <property type="entry name" value="F-BAR DOMAIN-CONTAINING PROTEIN"/>
    <property type="match status" value="1"/>
</dbReference>
<gene>
    <name evidence="3" type="ORF">BCR41DRAFT_382360</name>
</gene>
<dbReference type="RefSeq" id="XP_021876067.1">
    <property type="nucleotide sequence ID" value="XM_022027358.1"/>
</dbReference>
<organism evidence="3 4">
    <name type="scientific">Lobosporangium transversale</name>
    <dbReference type="NCBI Taxonomy" id="64571"/>
    <lineage>
        <taxon>Eukaryota</taxon>
        <taxon>Fungi</taxon>
        <taxon>Fungi incertae sedis</taxon>
        <taxon>Mucoromycota</taxon>
        <taxon>Mortierellomycotina</taxon>
        <taxon>Mortierellomycetes</taxon>
        <taxon>Mortierellales</taxon>
        <taxon>Mortierellaceae</taxon>
        <taxon>Lobosporangium</taxon>
    </lineage>
</organism>
<dbReference type="SMART" id="SM00324">
    <property type="entry name" value="RhoGAP"/>
    <property type="match status" value="1"/>
</dbReference>
<dbReference type="InterPro" id="IPR000198">
    <property type="entry name" value="RhoGAP_dom"/>
</dbReference>
<dbReference type="GO" id="GO:0031097">
    <property type="term" value="C:medial cortex"/>
    <property type="evidence" value="ECO:0007669"/>
    <property type="project" value="EnsemblFungi"/>
</dbReference>
<dbReference type="Proteomes" id="UP000193648">
    <property type="component" value="Unassembled WGS sequence"/>
</dbReference>
<dbReference type="GO" id="GO:0007165">
    <property type="term" value="P:signal transduction"/>
    <property type="evidence" value="ECO:0007669"/>
    <property type="project" value="InterPro"/>
</dbReference>
<dbReference type="SUPFAM" id="SSF48350">
    <property type="entry name" value="GTPase activation domain, GAP"/>
    <property type="match status" value="1"/>
</dbReference>
<accession>A0A1Y2G8W0</accession>
<dbReference type="GO" id="GO:0090334">
    <property type="term" value="P:regulation of cell wall (1-&gt;3)-beta-D-glucan biosynthetic process"/>
    <property type="evidence" value="ECO:0007669"/>
    <property type="project" value="EnsemblFungi"/>
</dbReference>
<dbReference type="Pfam" id="PF00620">
    <property type="entry name" value="RhoGAP"/>
    <property type="match status" value="1"/>
</dbReference>
<dbReference type="EMBL" id="MCFF01000064">
    <property type="protein sequence ID" value="ORZ00026.1"/>
    <property type="molecule type" value="Genomic_DNA"/>
</dbReference>
<evidence type="ECO:0000256" key="1">
    <source>
        <dbReference type="ARBA" id="ARBA00022468"/>
    </source>
</evidence>
<sequence length="242" mass="27440">MAQQKVSFKKWWKNITGTKATKVGLFHVELVDSIVYAGVPVQYTVNGQTRCQGYIPTIVSKCGWYLKENATKARGIFRVSGSAKRVSELQLIFDTPPKYGSQLDWTGYTIHDASNVFRRYLNHLPDPVIPLEFYERFRDVHRNLTDEEEQIAAYQELISKLPPPHSCLLMYLLDLLALFAYHSEDNLMDSKNLASVFQPGVISHPNHAMSPGEYMTSAAVLKFLIDHQSRPATSAPTYDPKS</sequence>
<dbReference type="GO" id="GO:0060237">
    <property type="term" value="P:regulation of fungal-type cell wall organization"/>
    <property type="evidence" value="ECO:0007669"/>
    <property type="project" value="TreeGrafter"/>
</dbReference>
<dbReference type="STRING" id="64571.A0A1Y2G8W0"/>
<dbReference type="Gene3D" id="1.10.555.10">
    <property type="entry name" value="Rho GTPase activation protein"/>
    <property type="match status" value="1"/>
</dbReference>
<dbReference type="OrthoDB" id="3196451at2759"/>
<dbReference type="GO" id="GO:0005096">
    <property type="term" value="F:GTPase activator activity"/>
    <property type="evidence" value="ECO:0007669"/>
    <property type="project" value="UniProtKB-KW"/>
</dbReference>
<name>A0A1Y2G8W0_9FUNG</name>
<dbReference type="InterPro" id="IPR008936">
    <property type="entry name" value="Rho_GTPase_activation_prot"/>
</dbReference>
<protein>
    <submittedName>
        <fullName evidence="3">Rho GTPase activation protein</fullName>
    </submittedName>
</protein>
<comment type="caution">
    <text evidence="3">The sequence shown here is derived from an EMBL/GenBank/DDBJ whole genome shotgun (WGS) entry which is preliminary data.</text>
</comment>
<dbReference type="FunCoup" id="A0A1Y2G8W0">
    <property type="interactions" value="14"/>
</dbReference>
<keyword evidence="1" id="KW-0343">GTPase activation</keyword>
<dbReference type="InParanoid" id="A0A1Y2G8W0"/>
<evidence type="ECO:0000259" key="2">
    <source>
        <dbReference type="PROSITE" id="PS50238"/>
    </source>
</evidence>
<evidence type="ECO:0000313" key="3">
    <source>
        <dbReference type="EMBL" id="ORZ00026.1"/>
    </source>
</evidence>
<dbReference type="PANTHER" id="PTHR15228">
    <property type="entry name" value="SPERMATHECAL PHYSIOLOGY VARIANT"/>
    <property type="match status" value="1"/>
</dbReference>
<dbReference type="PROSITE" id="PS50238">
    <property type="entry name" value="RHOGAP"/>
    <property type="match status" value="1"/>
</dbReference>
<dbReference type="AlphaFoldDB" id="A0A1Y2G8W0"/>
<keyword evidence="4" id="KW-1185">Reference proteome</keyword>
<feature type="domain" description="Rho-GAP" evidence="2">
    <location>
        <begin position="39"/>
        <end position="232"/>
    </location>
</feature>
<evidence type="ECO:0000313" key="4">
    <source>
        <dbReference type="Proteomes" id="UP000193648"/>
    </source>
</evidence>
<proteinExistence type="predicted"/>